<dbReference type="AlphaFoldDB" id="A0A4R5CPD7"/>
<dbReference type="Pfam" id="PF00528">
    <property type="entry name" value="BPD_transp_1"/>
    <property type="match status" value="1"/>
</dbReference>
<protein>
    <submittedName>
        <fullName evidence="9">Carbohydrate ABC transporter permease</fullName>
    </submittedName>
</protein>
<dbReference type="InterPro" id="IPR000515">
    <property type="entry name" value="MetI-like"/>
</dbReference>
<feature type="transmembrane region" description="Helical" evidence="7">
    <location>
        <begin position="88"/>
        <end position="108"/>
    </location>
</feature>
<evidence type="ECO:0000313" key="9">
    <source>
        <dbReference type="EMBL" id="TDE01170.1"/>
    </source>
</evidence>
<comment type="subcellular location">
    <subcellularLocation>
        <location evidence="1 7">Cell membrane</location>
        <topology evidence="1 7">Multi-pass membrane protein</topology>
    </subcellularLocation>
</comment>
<name>A0A4R5CPD7_9ACTN</name>
<organism evidence="9 10">
    <name type="scientific">Jiangella asiatica</name>
    <dbReference type="NCBI Taxonomy" id="2530372"/>
    <lineage>
        <taxon>Bacteria</taxon>
        <taxon>Bacillati</taxon>
        <taxon>Actinomycetota</taxon>
        <taxon>Actinomycetes</taxon>
        <taxon>Jiangellales</taxon>
        <taxon>Jiangellaceae</taxon>
        <taxon>Jiangella</taxon>
    </lineage>
</organism>
<dbReference type="CDD" id="cd06261">
    <property type="entry name" value="TM_PBP2"/>
    <property type="match status" value="1"/>
</dbReference>
<comment type="caution">
    <text evidence="9">The sequence shown here is derived from an EMBL/GenBank/DDBJ whole genome shotgun (WGS) entry which is preliminary data.</text>
</comment>
<dbReference type="InParanoid" id="A0A4R5CPD7"/>
<dbReference type="PROSITE" id="PS50928">
    <property type="entry name" value="ABC_TM1"/>
    <property type="match status" value="1"/>
</dbReference>
<dbReference type="SUPFAM" id="SSF161098">
    <property type="entry name" value="MetI-like"/>
    <property type="match status" value="1"/>
</dbReference>
<evidence type="ECO:0000256" key="4">
    <source>
        <dbReference type="ARBA" id="ARBA00022692"/>
    </source>
</evidence>
<feature type="transmembrane region" description="Helical" evidence="7">
    <location>
        <begin position="120"/>
        <end position="141"/>
    </location>
</feature>
<dbReference type="PANTHER" id="PTHR43744">
    <property type="entry name" value="ABC TRANSPORTER PERMEASE PROTEIN MG189-RELATED-RELATED"/>
    <property type="match status" value="1"/>
</dbReference>
<feature type="transmembrane region" description="Helical" evidence="7">
    <location>
        <begin position="147"/>
        <end position="174"/>
    </location>
</feature>
<dbReference type="GO" id="GO:0005886">
    <property type="term" value="C:plasma membrane"/>
    <property type="evidence" value="ECO:0007669"/>
    <property type="project" value="UniProtKB-SubCell"/>
</dbReference>
<feature type="transmembrane region" description="Helical" evidence="7">
    <location>
        <begin position="27"/>
        <end position="49"/>
    </location>
</feature>
<keyword evidence="10" id="KW-1185">Reference proteome</keyword>
<dbReference type="GO" id="GO:0055085">
    <property type="term" value="P:transmembrane transport"/>
    <property type="evidence" value="ECO:0007669"/>
    <property type="project" value="InterPro"/>
</dbReference>
<evidence type="ECO:0000256" key="5">
    <source>
        <dbReference type="ARBA" id="ARBA00022989"/>
    </source>
</evidence>
<evidence type="ECO:0000256" key="3">
    <source>
        <dbReference type="ARBA" id="ARBA00022475"/>
    </source>
</evidence>
<dbReference type="Proteomes" id="UP000294739">
    <property type="component" value="Unassembled WGS sequence"/>
</dbReference>
<keyword evidence="5 7" id="KW-1133">Transmembrane helix</keyword>
<dbReference type="EMBL" id="SMKZ01000043">
    <property type="protein sequence ID" value="TDE01170.1"/>
    <property type="molecule type" value="Genomic_DNA"/>
</dbReference>
<evidence type="ECO:0000256" key="7">
    <source>
        <dbReference type="RuleBase" id="RU363032"/>
    </source>
</evidence>
<evidence type="ECO:0000256" key="6">
    <source>
        <dbReference type="ARBA" id="ARBA00023136"/>
    </source>
</evidence>
<proteinExistence type="inferred from homology"/>
<dbReference type="PANTHER" id="PTHR43744:SF8">
    <property type="entry name" value="SN-GLYCEROL-3-PHOSPHATE TRANSPORT SYSTEM PERMEASE PROTEIN UGPE"/>
    <property type="match status" value="1"/>
</dbReference>
<feature type="domain" description="ABC transmembrane type-1" evidence="8">
    <location>
        <begin position="85"/>
        <end position="274"/>
    </location>
</feature>
<reference evidence="9 10" key="1">
    <citation type="submission" date="2019-03" db="EMBL/GenBank/DDBJ databases">
        <title>Draft genome sequences of novel Actinobacteria.</title>
        <authorList>
            <person name="Sahin N."/>
            <person name="Ay H."/>
            <person name="Saygin H."/>
        </authorList>
    </citation>
    <scope>NUCLEOTIDE SEQUENCE [LARGE SCALE GENOMIC DNA]</scope>
    <source>
        <strain evidence="9 10">5K138</strain>
    </source>
</reference>
<feature type="transmembrane region" description="Helical" evidence="7">
    <location>
        <begin position="253"/>
        <end position="274"/>
    </location>
</feature>
<sequence length="289" mass="31619">MTSPSPAPTSTPTARGSRRAAGRVGGVVTYAVLALVALTTIFPVLWMLYSSIKPTQDILRDVFAPPTTLYFGNFDAVLQDMLIWVKNSVLVTGISLAIILVVSALAAYAFSQLRFRGRELLFVFMLVGLMVPAHALVVAGFKWISVLGIGGILALILTYGGWSSFGILVMRSFFDAVPKEIIEAARMDGASHWKILTRVLLPLARPGIATVTIFTFLWVWNDFVYPLVYLQRTEDLTVPIGILSFQSRQGVQWGPQMATLAIATIIPLVAYLIARRQFVRGIMQGAVKG</sequence>
<feature type="transmembrane region" description="Helical" evidence="7">
    <location>
        <begin position="195"/>
        <end position="220"/>
    </location>
</feature>
<keyword evidence="3" id="KW-1003">Cell membrane</keyword>
<dbReference type="InterPro" id="IPR035906">
    <property type="entry name" value="MetI-like_sf"/>
</dbReference>
<comment type="similarity">
    <text evidence="7">Belongs to the binding-protein-dependent transport system permease family.</text>
</comment>
<evidence type="ECO:0000259" key="8">
    <source>
        <dbReference type="PROSITE" id="PS50928"/>
    </source>
</evidence>
<dbReference type="OrthoDB" id="9794684at2"/>
<evidence type="ECO:0000313" key="10">
    <source>
        <dbReference type="Proteomes" id="UP000294739"/>
    </source>
</evidence>
<evidence type="ECO:0000256" key="1">
    <source>
        <dbReference type="ARBA" id="ARBA00004651"/>
    </source>
</evidence>
<dbReference type="Gene3D" id="1.10.3720.10">
    <property type="entry name" value="MetI-like"/>
    <property type="match status" value="1"/>
</dbReference>
<gene>
    <name evidence="9" type="ORF">E1269_23695</name>
</gene>
<accession>A0A4R5CPD7</accession>
<evidence type="ECO:0000256" key="2">
    <source>
        <dbReference type="ARBA" id="ARBA00022448"/>
    </source>
</evidence>
<keyword evidence="6 7" id="KW-0472">Membrane</keyword>
<keyword evidence="4 7" id="KW-0812">Transmembrane</keyword>
<keyword evidence="2 7" id="KW-0813">Transport</keyword>